<comment type="caution">
    <text evidence="7">The sequence shown here is derived from an EMBL/GenBank/DDBJ whole genome shotgun (WGS) entry which is preliminary data.</text>
</comment>
<reference evidence="7 8" key="1">
    <citation type="submission" date="2017-09" db="EMBL/GenBank/DDBJ databases">
        <title>Biocontrol bacteria screening and application from spent mushroom substrate.</title>
        <authorList>
            <person name="Sun X."/>
        </authorList>
    </citation>
    <scope>NUCLEOTIDE SEQUENCE [LARGE SCALE GENOMIC DNA]</scope>
    <source>
        <strain evidence="7 8">100374</strain>
    </source>
</reference>
<evidence type="ECO:0000256" key="6">
    <source>
        <dbReference type="SAM" id="Phobius"/>
    </source>
</evidence>
<proteinExistence type="predicted"/>
<evidence type="ECO:0000256" key="2">
    <source>
        <dbReference type="ARBA" id="ARBA00022475"/>
    </source>
</evidence>
<dbReference type="InterPro" id="IPR050833">
    <property type="entry name" value="Poly_Biosynth_Transport"/>
</dbReference>
<feature type="transmembrane region" description="Helical" evidence="6">
    <location>
        <begin position="221"/>
        <end position="238"/>
    </location>
</feature>
<evidence type="ECO:0000256" key="5">
    <source>
        <dbReference type="ARBA" id="ARBA00023136"/>
    </source>
</evidence>
<dbReference type="GO" id="GO:0016853">
    <property type="term" value="F:isomerase activity"/>
    <property type="evidence" value="ECO:0007669"/>
    <property type="project" value="UniProtKB-KW"/>
</dbReference>
<feature type="transmembrane region" description="Helical" evidence="6">
    <location>
        <begin position="369"/>
        <end position="386"/>
    </location>
</feature>
<feature type="transmembrane region" description="Helical" evidence="6">
    <location>
        <begin position="185"/>
        <end position="201"/>
    </location>
</feature>
<dbReference type="Proteomes" id="UP000228484">
    <property type="component" value="Unassembled WGS sequence"/>
</dbReference>
<dbReference type="InterPro" id="IPR002797">
    <property type="entry name" value="Polysacc_synth"/>
</dbReference>
<organism evidence="7 8">
    <name type="scientific">Bacillus fungorum</name>
    <dbReference type="NCBI Taxonomy" id="2039284"/>
    <lineage>
        <taxon>Bacteria</taxon>
        <taxon>Bacillati</taxon>
        <taxon>Bacillota</taxon>
        <taxon>Bacilli</taxon>
        <taxon>Bacillales</taxon>
        <taxon>Bacillaceae</taxon>
        <taxon>Bacillus</taxon>
    </lineage>
</organism>
<keyword evidence="2" id="KW-1003">Cell membrane</keyword>
<keyword evidence="7" id="KW-0413">Isomerase</keyword>
<feature type="transmembrane region" description="Helical" evidence="6">
    <location>
        <begin position="340"/>
        <end position="362"/>
    </location>
</feature>
<feature type="transmembrane region" description="Helical" evidence="6">
    <location>
        <begin position="392"/>
        <end position="418"/>
    </location>
</feature>
<accession>A0A2G6QFB2</accession>
<keyword evidence="4 6" id="KW-1133">Transmembrane helix</keyword>
<feature type="transmembrane region" description="Helical" evidence="6">
    <location>
        <begin position="163"/>
        <end position="179"/>
    </location>
</feature>
<protein>
    <submittedName>
        <fullName evidence="7">Sugar isomerase</fullName>
    </submittedName>
</protein>
<dbReference type="RefSeq" id="WP_099684020.1">
    <property type="nucleotide sequence ID" value="NZ_NWUW01000005.1"/>
</dbReference>
<evidence type="ECO:0000313" key="7">
    <source>
        <dbReference type="EMBL" id="PIE95431.1"/>
    </source>
</evidence>
<name>A0A2G6QFB2_9BACI</name>
<keyword evidence="3 6" id="KW-0812">Transmembrane</keyword>
<feature type="transmembrane region" description="Helical" evidence="6">
    <location>
        <begin position="305"/>
        <end position="328"/>
    </location>
</feature>
<feature type="transmembrane region" description="Helical" evidence="6">
    <location>
        <begin position="23"/>
        <end position="49"/>
    </location>
</feature>
<keyword evidence="5 6" id="KW-0472">Membrane</keyword>
<dbReference type="PANTHER" id="PTHR30250">
    <property type="entry name" value="PST FAMILY PREDICTED COLANIC ACID TRANSPORTER"/>
    <property type="match status" value="1"/>
</dbReference>
<evidence type="ECO:0000256" key="4">
    <source>
        <dbReference type="ARBA" id="ARBA00022989"/>
    </source>
</evidence>
<keyword evidence="8" id="KW-1185">Reference proteome</keyword>
<comment type="subcellular location">
    <subcellularLocation>
        <location evidence="1">Cell membrane</location>
        <topology evidence="1">Multi-pass membrane protein</topology>
    </subcellularLocation>
</comment>
<feature type="transmembrane region" description="Helical" evidence="6">
    <location>
        <begin position="258"/>
        <end position="284"/>
    </location>
</feature>
<dbReference type="Pfam" id="PF01943">
    <property type="entry name" value="Polysacc_synt"/>
    <property type="match status" value="1"/>
</dbReference>
<dbReference type="EMBL" id="NWUW01000005">
    <property type="protein sequence ID" value="PIE95431.1"/>
    <property type="molecule type" value="Genomic_DNA"/>
</dbReference>
<dbReference type="PANTHER" id="PTHR30250:SF11">
    <property type="entry name" value="O-ANTIGEN TRANSPORTER-RELATED"/>
    <property type="match status" value="1"/>
</dbReference>
<sequence length="423" mass="47670">MKHRLITLINKIRNNLVQLGKKGFFSLLLTKFLIQFLGFGSIILVAKFINPESMAQIRSLQTYLTLAVIIGTFGLDTAILKFCAEKREDNQKEKILSHSIRNSLLFSFLSILLFNLFLILTSKQYSIYWGIYTLCVPILVLTNILINYLLALKKVNKMASIQAIIKVQGALFIIIGTWLFGVKGFIISTVLGLAIGLYPLFKEANLVKRLDNSNIDIPKQFWGIAFFSFLANFVNNIGNYADIIVMDNFITDRVEMGYYSIATIFLLGATQITATLQNIYTPYLTEKSNDYKGLKEMAFNLQKKAIILSIIAGLAVYIGSLVFVPFFYGESYKSTITYTGILMIKYVLYSSYAIMGVTLLAMGKMKENFYVTLISAPIALLINYAASQYFGIIGVAWAQIANGVIMLTLQYTIVIRVFKRLDK</sequence>
<evidence type="ECO:0000256" key="1">
    <source>
        <dbReference type="ARBA" id="ARBA00004651"/>
    </source>
</evidence>
<feature type="transmembrane region" description="Helical" evidence="6">
    <location>
        <begin position="61"/>
        <end position="83"/>
    </location>
</feature>
<evidence type="ECO:0000313" key="8">
    <source>
        <dbReference type="Proteomes" id="UP000228484"/>
    </source>
</evidence>
<feature type="transmembrane region" description="Helical" evidence="6">
    <location>
        <begin position="127"/>
        <end position="151"/>
    </location>
</feature>
<evidence type="ECO:0000256" key="3">
    <source>
        <dbReference type="ARBA" id="ARBA00022692"/>
    </source>
</evidence>
<gene>
    <name evidence="7" type="ORF">CO726_08985</name>
</gene>
<dbReference type="AlphaFoldDB" id="A0A2G6QFB2"/>
<dbReference type="GO" id="GO:0005886">
    <property type="term" value="C:plasma membrane"/>
    <property type="evidence" value="ECO:0007669"/>
    <property type="project" value="UniProtKB-SubCell"/>
</dbReference>
<feature type="transmembrane region" description="Helical" evidence="6">
    <location>
        <begin position="104"/>
        <end position="121"/>
    </location>
</feature>